<proteinExistence type="inferred from homology"/>
<dbReference type="Gene3D" id="3.40.640.10">
    <property type="entry name" value="Type I PLP-dependent aspartate aminotransferase-like (Major domain)"/>
    <property type="match status" value="1"/>
</dbReference>
<comment type="caution">
    <text evidence="4">The sequence shown here is derived from an EMBL/GenBank/DDBJ whole genome shotgun (WGS) entry which is preliminary data.</text>
</comment>
<dbReference type="Proteomes" id="UP000192277">
    <property type="component" value="Unassembled WGS sequence"/>
</dbReference>
<organism evidence="4 5">
    <name type="scientific">Niastella koreensis</name>
    <dbReference type="NCBI Taxonomy" id="354356"/>
    <lineage>
        <taxon>Bacteria</taxon>
        <taxon>Pseudomonadati</taxon>
        <taxon>Bacteroidota</taxon>
        <taxon>Chitinophagia</taxon>
        <taxon>Chitinophagales</taxon>
        <taxon>Chitinophagaceae</taxon>
        <taxon>Niastella</taxon>
    </lineage>
</organism>
<keyword evidence="4" id="KW-0808">Transferase</keyword>
<sequence length="373" mass="41293">MNVKPHIPFVSFESTNKTIRSEVLQNFEQFFDKAWYVLGDQLQQFEKEYASFNEVSHSIGISNGLDALHIALKALGIGEGDEVIVPSNTFIATVLAVSYVGAKPVFVEPNIHTYNIDPAKIEAAITSRTKAIMPVHLYGQICEMAAIEAIAQKHKLYIIEDNAQAQGASYRGKISGSWGHINATSFYPGKNLGALGDAGGITTNDEVLAQKAKTLRNYGSQKKYYHEEIGFNMRMDECQAGFLAIKLKYLQQWNKQRGQIAEIYANALKGVGDVILPQVAKDADHVYHLFVIRTKQRDKLQEYLTGKGIGTLIHYPVPPHLQAAYKDLGYKMGDLPIAEEIAGTCLSLPVWPGLSEGQVIEVSNAIRDFFNGK</sequence>
<evidence type="ECO:0000256" key="2">
    <source>
        <dbReference type="ARBA" id="ARBA00037999"/>
    </source>
</evidence>
<evidence type="ECO:0000313" key="4">
    <source>
        <dbReference type="EMBL" id="OQP55298.1"/>
    </source>
</evidence>
<dbReference type="EMBL" id="LWBO01000001">
    <property type="protein sequence ID" value="OQP55298.1"/>
    <property type="molecule type" value="Genomic_DNA"/>
</dbReference>
<accession>A0ABX3P555</accession>
<dbReference type="PIRSF" id="PIRSF000390">
    <property type="entry name" value="PLP_StrS"/>
    <property type="match status" value="1"/>
</dbReference>
<keyword evidence="1 3" id="KW-0663">Pyridoxal phosphate</keyword>
<dbReference type="InterPro" id="IPR000653">
    <property type="entry name" value="DegT/StrS_aminotransferase"/>
</dbReference>
<dbReference type="SUPFAM" id="SSF53383">
    <property type="entry name" value="PLP-dependent transferases"/>
    <property type="match status" value="1"/>
</dbReference>
<dbReference type="PANTHER" id="PTHR30244:SF36">
    <property type="entry name" value="3-OXO-GLUCOSE-6-PHOSPHATE:GLUTAMATE AMINOTRANSFERASE"/>
    <property type="match status" value="1"/>
</dbReference>
<name>A0ABX3P555_9BACT</name>
<keyword evidence="5" id="KW-1185">Reference proteome</keyword>
<comment type="similarity">
    <text evidence="2 3">Belongs to the DegT/DnrJ/EryC1 family.</text>
</comment>
<dbReference type="InterPro" id="IPR015424">
    <property type="entry name" value="PyrdxlP-dep_Trfase"/>
</dbReference>
<dbReference type="RefSeq" id="WP_014222893.1">
    <property type="nucleotide sequence ID" value="NZ_LWBO01000001.1"/>
</dbReference>
<evidence type="ECO:0000256" key="1">
    <source>
        <dbReference type="ARBA" id="ARBA00022898"/>
    </source>
</evidence>
<dbReference type="Gene3D" id="3.90.1150.10">
    <property type="entry name" value="Aspartate Aminotransferase, domain 1"/>
    <property type="match status" value="1"/>
</dbReference>
<keyword evidence="4" id="KW-0032">Aminotransferase</keyword>
<dbReference type="InterPro" id="IPR015421">
    <property type="entry name" value="PyrdxlP-dep_Trfase_major"/>
</dbReference>
<reference evidence="4 5" key="1">
    <citation type="submission" date="2016-04" db="EMBL/GenBank/DDBJ databases">
        <authorList>
            <person name="Chen L."/>
            <person name="Zhuang W."/>
            <person name="Wang G."/>
        </authorList>
    </citation>
    <scope>NUCLEOTIDE SEQUENCE [LARGE SCALE GENOMIC DNA]</scope>
    <source>
        <strain evidence="5">GR20</strain>
    </source>
</reference>
<evidence type="ECO:0000313" key="5">
    <source>
        <dbReference type="Proteomes" id="UP000192277"/>
    </source>
</evidence>
<protein>
    <submittedName>
        <fullName evidence="4">Aminotransferase</fullName>
    </submittedName>
</protein>
<dbReference type="GO" id="GO:0008483">
    <property type="term" value="F:transaminase activity"/>
    <property type="evidence" value="ECO:0007669"/>
    <property type="project" value="UniProtKB-KW"/>
</dbReference>
<dbReference type="PANTHER" id="PTHR30244">
    <property type="entry name" value="TRANSAMINASE"/>
    <property type="match status" value="1"/>
</dbReference>
<dbReference type="CDD" id="cd00616">
    <property type="entry name" value="AHBA_syn"/>
    <property type="match status" value="1"/>
</dbReference>
<evidence type="ECO:0000256" key="3">
    <source>
        <dbReference type="RuleBase" id="RU004508"/>
    </source>
</evidence>
<dbReference type="InterPro" id="IPR015422">
    <property type="entry name" value="PyrdxlP-dep_Trfase_small"/>
</dbReference>
<gene>
    <name evidence="4" type="ORF">A4D02_03040</name>
</gene>
<dbReference type="Pfam" id="PF01041">
    <property type="entry name" value="DegT_DnrJ_EryC1"/>
    <property type="match status" value="1"/>
</dbReference>